<evidence type="ECO:0000256" key="1">
    <source>
        <dbReference type="ARBA" id="ARBA00004123"/>
    </source>
</evidence>
<keyword evidence="6" id="KW-0175">Coiled coil</keyword>
<dbReference type="SUPFAM" id="SSF57701">
    <property type="entry name" value="Zn2/Cys6 DNA-binding domain"/>
    <property type="match status" value="1"/>
</dbReference>
<dbReference type="PANTHER" id="PTHR31845">
    <property type="entry name" value="FINGER DOMAIN PROTEIN, PUTATIVE-RELATED"/>
    <property type="match status" value="1"/>
</dbReference>
<dbReference type="PROSITE" id="PS00463">
    <property type="entry name" value="ZN2_CY6_FUNGAL_1"/>
    <property type="match status" value="1"/>
</dbReference>
<dbReference type="PANTHER" id="PTHR31845:SF21">
    <property type="entry name" value="REGULATORY PROTEIN LEU3"/>
    <property type="match status" value="1"/>
</dbReference>
<evidence type="ECO:0000313" key="9">
    <source>
        <dbReference type="EMBL" id="KAK7537415.1"/>
    </source>
</evidence>
<feature type="compositionally biased region" description="Low complexity" evidence="7">
    <location>
        <begin position="709"/>
        <end position="719"/>
    </location>
</feature>
<feature type="compositionally biased region" description="Polar residues" evidence="7">
    <location>
        <begin position="727"/>
        <end position="744"/>
    </location>
</feature>
<organism evidence="9 10">
    <name type="scientific">Phyllosticta citribraziliensis</name>
    <dbReference type="NCBI Taxonomy" id="989973"/>
    <lineage>
        <taxon>Eukaryota</taxon>
        <taxon>Fungi</taxon>
        <taxon>Dikarya</taxon>
        <taxon>Ascomycota</taxon>
        <taxon>Pezizomycotina</taxon>
        <taxon>Dothideomycetes</taxon>
        <taxon>Dothideomycetes incertae sedis</taxon>
        <taxon>Botryosphaeriales</taxon>
        <taxon>Phyllostictaceae</taxon>
        <taxon>Phyllosticta</taxon>
    </lineage>
</organism>
<dbReference type="GeneID" id="92031114"/>
<evidence type="ECO:0000256" key="6">
    <source>
        <dbReference type="SAM" id="Coils"/>
    </source>
</evidence>
<feature type="domain" description="Zn(2)-C6 fungal-type" evidence="8">
    <location>
        <begin position="65"/>
        <end position="98"/>
    </location>
</feature>
<feature type="compositionally biased region" description="Low complexity" evidence="7">
    <location>
        <begin position="748"/>
        <end position="760"/>
    </location>
</feature>
<dbReference type="InterPro" id="IPR036864">
    <property type="entry name" value="Zn2-C6_fun-type_DNA-bd_sf"/>
</dbReference>
<keyword evidence="5" id="KW-0539">Nucleus</keyword>
<evidence type="ECO:0000256" key="5">
    <source>
        <dbReference type="ARBA" id="ARBA00023242"/>
    </source>
</evidence>
<evidence type="ECO:0000256" key="7">
    <source>
        <dbReference type="SAM" id="MobiDB-lite"/>
    </source>
</evidence>
<keyword evidence="10" id="KW-1185">Reference proteome</keyword>
<dbReference type="RefSeq" id="XP_066655566.1">
    <property type="nucleotide sequence ID" value="XM_066798208.1"/>
</dbReference>
<comment type="caution">
    <text evidence="9">The sequence shown here is derived from an EMBL/GenBank/DDBJ whole genome shotgun (WGS) entry which is preliminary data.</text>
</comment>
<dbReference type="SMART" id="SM00066">
    <property type="entry name" value="GAL4"/>
    <property type="match status" value="1"/>
</dbReference>
<dbReference type="InterPro" id="IPR051089">
    <property type="entry name" value="prtT"/>
</dbReference>
<dbReference type="CDD" id="cd00067">
    <property type="entry name" value="GAL4"/>
    <property type="match status" value="1"/>
</dbReference>
<accession>A0ABR1LQF4</accession>
<name>A0ABR1LQF4_9PEZI</name>
<dbReference type="EMBL" id="JBBPEH010000006">
    <property type="protein sequence ID" value="KAK7537415.1"/>
    <property type="molecule type" value="Genomic_DNA"/>
</dbReference>
<evidence type="ECO:0000256" key="3">
    <source>
        <dbReference type="ARBA" id="ARBA00023125"/>
    </source>
</evidence>
<evidence type="ECO:0000256" key="4">
    <source>
        <dbReference type="ARBA" id="ARBA00023163"/>
    </source>
</evidence>
<dbReference type="Proteomes" id="UP001360953">
    <property type="component" value="Unassembled WGS sequence"/>
</dbReference>
<evidence type="ECO:0000256" key="2">
    <source>
        <dbReference type="ARBA" id="ARBA00023015"/>
    </source>
</evidence>
<dbReference type="PROSITE" id="PS50048">
    <property type="entry name" value="ZN2_CY6_FUNGAL_2"/>
    <property type="match status" value="1"/>
</dbReference>
<evidence type="ECO:0000313" key="10">
    <source>
        <dbReference type="Proteomes" id="UP001360953"/>
    </source>
</evidence>
<comment type="subcellular location">
    <subcellularLocation>
        <location evidence="1">Nucleus</location>
    </subcellularLocation>
</comment>
<keyword evidence="2" id="KW-0805">Transcription regulation</keyword>
<dbReference type="Pfam" id="PF00172">
    <property type="entry name" value="Zn_clus"/>
    <property type="match status" value="1"/>
</dbReference>
<feature type="compositionally biased region" description="Polar residues" evidence="7">
    <location>
        <begin position="1"/>
        <end position="11"/>
    </location>
</feature>
<keyword evidence="4" id="KW-0804">Transcription</keyword>
<keyword evidence="3" id="KW-0238">DNA-binding</keyword>
<dbReference type="Gene3D" id="4.10.240.10">
    <property type="entry name" value="Zn(2)-C6 fungal-type DNA-binding domain"/>
    <property type="match status" value="1"/>
</dbReference>
<feature type="coiled-coil region" evidence="6">
    <location>
        <begin position="111"/>
        <end position="145"/>
    </location>
</feature>
<feature type="region of interest" description="Disordered" evidence="7">
    <location>
        <begin position="1"/>
        <end position="58"/>
    </location>
</feature>
<reference evidence="9 10" key="1">
    <citation type="submission" date="2024-04" db="EMBL/GenBank/DDBJ databases">
        <title>Phyllosticta paracitricarpa is synonymous to the EU quarantine fungus P. citricarpa based on phylogenomic analyses.</title>
        <authorList>
            <consortium name="Lawrence Berkeley National Laboratory"/>
            <person name="Van ingen-buijs V.A."/>
            <person name="Van westerhoven A.C."/>
            <person name="Haridas S."/>
            <person name="Skiadas P."/>
            <person name="Martin F."/>
            <person name="Groenewald J.Z."/>
            <person name="Crous P.W."/>
            <person name="Seidl M.F."/>
        </authorList>
    </citation>
    <scope>NUCLEOTIDE SEQUENCE [LARGE SCALE GENOMIC DNA]</scope>
    <source>
        <strain evidence="9 10">CPC 17464</strain>
    </source>
</reference>
<dbReference type="InterPro" id="IPR001138">
    <property type="entry name" value="Zn2Cys6_DnaBD"/>
</dbReference>
<proteinExistence type="predicted"/>
<feature type="region of interest" description="Disordered" evidence="7">
    <location>
        <begin position="705"/>
        <end position="760"/>
    </location>
</feature>
<protein>
    <submittedName>
        <fullName evidence="9">C6 zinc finger domain-containing protein</fullName>
    </submittedName>
</protein>
<evidence type="ECO:0000259" key="8">
    <source>
        <dbReference type="PROSITE" id="PS50048"/>
    </source>
</evidence>
<sequence>MAHSTSPTNGTHFAAFHSHSNNSPPTPRHGLKRSQSTAGFESSPGSLHDDDDGQSSVKKQAQKRACNECRQQKLKCDVVQDPFTPCSRCRKQSLTCQVSANFKRIGKRSRHAEMEREAIDLKARVKELEDREMQLRQQLASLGVSLTPSSGFSAAPPQAMPAHDNTQPSMFQSFLGAQQQQQPQYTGGSHDEAVSSLVSLKHGFGGGTYESAGRNHAYNLGPVYVTEQQAEDLFAEYFANYHPFLPLLDPNQSVDTYMIQSKLLFWTILVVAARHYPKDRNFQDDQRLIHKLTPAYRALVWTNISEVPQNYHVVKALCLLCTWPLPASNTTVDETFMLSGVMMHVAMHHGLHQPSHAQDFSRTHVQLRDEEIKDRLSTWAVCNTVAHCVSVASGQPSTTLFDSALSFEHDHMDRLPESLVNHVMLERSAARITKALYSDSGSRSFYDDKSILISYETTNLNDLEARLRHVNFTGRYSEYFANPARQNTNLFISPSLLYVMPRSITSMSKARYSTDHLEFDLLHLRAVRLNLQLYAFFNKQEHGWHQDLLNLLLATNVFLESIFSLDEAGTLPYTTNYITQMMVASGFTLHRLLNSNFANTIPHPQLSASRSNFTRLINCIRNTSVRGNDLPQRLAEVLAQLWKASGSGNPKHADVEAFRSAHGGNNGAGDIQLKVRCRMSMSVVFDSLWHWREKFRGKVSNLDAAVANPTDPDTSSSTTPAPPGRGSNASVSGSEQHQPQTSAHVHQPTPLGGPSSLLSAVSSAAPTSSIVVPTSLPTSLDPNLPTLSLPTMNNSLSMGSADLSSSNGPAGPGPFADYTTDFFDPMSSILNDPIFFSDSGYRF</sequence>
<gene>
    <name evidence="9" type="ORF">J3D65DRAFT_603398</name>
</gene>
<dbReference type="CDD" id="cd12148">
    <property type="entry name" value="fungal_TF_MHR"/>
    <property type="match status" value="1"/>
</dbReference>
<feature type="compositionally biased region" description="Polar residues" evidence="7">
    <location>
        <begin position="33"/>
        <end position="45"/>
    </location>
</feature>